<dbReference type="InterPro" id="IPR000210">
    <property type="entry name" value="BTB/POZ_dom"/>
</dbReference>
<protein>
    <submittedName>
        <fullName evidence="3">BTB domain-containing protein</fullName>
    </submittedName>
</protein>
<reference evidence="3" key="1">
    <citation type="submission" date="2022-11" db="UniProtKB">
        <authorList>
            <consortium name="WormBaseParasite"/>
        </authorList>
    </citation>
    <scope>IDENTIFICATION</scope>
</reference>
<dbReference type="WBParaSite" id="PDA_v2.g14788.t1">
    <property type="protein sequence ID" value="PDA_v2.g14788.t1"/>
    <property type="gene ID" value="PDA_v2.g14788"/>
</dbReference>
<keyword evidence="2" id="KW-1185">Reference proteome</keyword>
<accession>A0A914P9P5</accession>
<evidence type="ECO:0000313" key="3">
    <source>
        <dbReference type="WBParaSite" id="PDA_v2.g14788.t1"/>
    </source>
</evidence>
<dbReference type="Proteomes" id="UP000887578">
    <property type="component" value="Unplaced"/>
</dbReference>
<organism evidence="2 3">
    <name type="scientific">Panagrolaimus davidi</name>
    <dbReference type="NCBI Taxonomy" id="227884"/>
    <lineage>
        <taxon>Eukaryota</taxon>
        <taxon>Metazoa</taxon>
        <taxon>Ecdysozoa</taxon>
        <taxon>Nematoda</taxon>
        <taxon>Chromadorea</taxon>
        <taxon>Rhabditida</taxon>
        <taxon>Tylenchina</taxon>
        <taxon>Panagrolaimomorpha</taxon>
        <taxon>Panagrolaimoidea</taxon>
        <taxon>Panagrolaimidae</taxon>
        <taxon>Panagrolaimus</taxon>
    </lineage>
</organism>
<dbReference type="InterPro" id="IPR011333">
    <property type="entry name" value="SKP1/BTB/POZ_sf"/>
</dbReference>
<dbReference type="PANTHER" id="PTHR24413">
    <property type="entry name" value="SPECKLE-TYPE POZ PROTEIN"/>
    <property type="match status" value="1"/>
</dbReference>
<dbReference type="Pfam" id="PF00651">
    <property type="entry name" value="BTB"/>
    <property type="match status" value="1"/>
</dbReference>
<feature type="domain" description="BTB" evidence="1">
    <location>
        <begin position="22"/>
        <end position="87"/>
    </location>
</feature>
<dbReference type="SMART" id="SM00225">
    <property type="entry name" value="BTB"/>
    <property type="match status" value="1"/>
</dbReference>
<proteinExistence type="predicted"/>
<dbReference type="PROSITE" id="PS50097">
    <property type="entry name" value="BTB"/>
    <property type="match status" value="1"/>
</dbReference>
<dbReference type="AlphaFoldDB" id="A0A914P9P5"/>
<dbReference type="Gene3D" id="3.30.710.10">
    <property type="entry name" value="Potassium Channel Kv1.1, Chain A"/>
    <property type="match status" value="1"/>
</dbReference>
<evidence type="ECO:0000313" key="2">
    <source>
        <dbReference type="Proteomes" id="UP000887578"/>
    </source>
</evidence>
<evidence type="ECO:0000259" key="1">
    <source>
        <dbReference type="PROSITE" id="PS50097"/>
    </source>
</evidence>
<dbReference type="SUPFAM" id="SSF54695">
    <property type="entry name" value="POZ domain"/>
    <property type="match status" value="1"/>
</dbReference>
<name>A0A914P9P5_9BILA</name>
<sequence length="149" mass="17758">MARFLDQRYQMFKSQNMEESFFDVTFDIEGKLIHAHKFMLASVSEVLKRMVSDTWNTGETIKIETYSFNDFYEFLTFVYSGNCSIIDENIFSMVDLSEFYQVKSLQHKCDQFLSQKEHTSENILVFLQTLSHYSLPILKALWKYQKMSF</sequence>